<dbReference type="InterPro" id="IPR027417">
    <property type="entry name" value="P-loop_NTPase"/>
</dbReference>
<evidence type="ECO:0000313" key="1">
    <source>
        <dbReference type="EMBL" id="SEM82235.1"/>
    </source>
</evidence>
<gene>
    <name evidence="1" type="ORF">SAMN05216180_1907</name>
</gene>
<evidence type="ECO:0000313" key="2">
    <source>
        <dbReference type="Proteomes" id="UP000199158"/>
    </source>
</evidence>
<name>A0A1H8BH92_9FIRM</name>
<dbReference type="PANTHER" id="PTHR37816:SF2">
    <property type="entry name" value="DNA TOPOLOGY MODULATION PROTEIN FLAR-RELATED PROTEIN"/>
    <property type="match status" value="1"/>
</dbReference>
<dbReference type="Gene3D" id="3.40.50.300">
    <property type="entry name" value="P-loop containing nucleotide triphosphate hydrolases"/>
    <property type="match status" value="1"/>
</dbReference>
<dbReference type="Proteomes" id="UP000199158">
    <property type="component" value="Unassembled WGS sequence"/>
</dbReference>
<evidence type="ECO:0008006" key="3">
    <source>
        <dbReference type="Google" id="ProtNLM"/>
    </source>
</evidence>
<dbReference type="InterPro" id="IPR052922">
    <property type="entry name" value="Cytidylate_Kinase-2"/>
</dbReference>
<keyword evidence="2" id="KW-1185">Reference proteome</keyword>
<accession>A0A1H8BH92</accession>
<sequence>MKIHILGGSGTGKTYIANKIAEQYNIRHFDLDNIYWDHMSNTYGTKMSVKNRTQKLNDILKNNDWIIEGVFYDWLQDSFSKADYIFILTTKPIVFHYRIIRRFIRRKFGIEKSKKETLKSLKDLLIWTNKYQKYNIPKIIEFLEPYKGKVFFVKNLQDINDIINYSK</sequence>
<dbReference type="AlphaFoldDB" id="A0A1H8BH92"/>
<dbReference type="STRING" id="474960.SAMN05216180_1907"/>
<dbReference type="PANTHER" id="PTHR37816">
    <property type="entry name" value="YALI0E33011P"/>
    <property type="match status" value="1"/>
</dbReference>
<dbReference type="OrthoDB" id="9788481at2"/>
<dbReference type="EMBL" id="FOCG01000001">
    <property type="protein sequence ID" value="SEM82235.1"/>
    <property type="molecule type" value="Genomic_DNA"/>
</dbReference>
<dbReference type="RefSeq" id="WP_092753913.1">
    <property type="nucleotide sequence ID" value="NZ_FOCG01000001.1"/>
</dbReference>
<protein>
    <recommendedName>
        <fullName evidence="3">Adenylate kinase</fullName>
    </recommendedName>
</protein>
<reference evidence="1 2" key="1">
    <citation type="submission" date="2016-10" db="EMBL/GenBank/DDBJ databases">
        <authorList>
            <person name="de Groot N.N."/>
        </authorList>
    </citation>
    <scope>NUCLEOTIDE SEQUENCE [LARGE SCALE GENOMIC DNA]</scope>
    <source>
        <strain evidence="1 2">CGMCC 1.5070</strain>
    </source>
</reference>
<proteinExistence type="predicted"/>
<organism evidence="1 2">
    <name type="scientific">Hydrogenoanaerobacterium saccharovorans</name>
    <dbReference type="NCBI Taxonomy" id="474960"/>
    <lineage>
        <taxon>Bacteria</taxon>
        <taxon>Bacillati</taxon>
        <taxon>Bacillota</taxon>
        <taxon>Clostridia</taxon>
        <taxon>Eubacteriales</taxon>
        <taxon>Oscillospiraceae</taxon>
        <taxon>Hydrogenoanaerobacterium</taxon>
    </lineage>
</organism>
<dbReference type="SUPFAM" id="SSF52540">
    <property type="entry name" value="P-loop containing nucleoside triphosphate hydrolases"/>
    <property type="match status" value="1"/>
</dbReference>